<evidence type="ECO:0000313" key="2">
    <source>
        <dbReference type="EMBL" id="ADJ14477.1"/>
    </source>
</evidence>
<protein>
    <recommendedName>
        <fullName evidence="6">Phage virion morphogenesis protein</fullName>
    </recommendedName>
</protein>
<organism evidence="2 4">
    <name type="scientific">Halalkalicoccus jeotgali (strain DSM 18796 / CECT 7217 / JCM 14584 / KCTC 4019 / B3)</name>
    <dbReference type="NCBI Taxonomy" id="795797"/>
    <lineage>
        <taxon>Archaea</taxon>
        <taxon>Methanobacteriati</taxon>
        <taxon>Methanobacteriota</taxon>
        <taxon>Stenosarchaea group</taxon>
        <taxon>Halobacteria</taxon>
        <taxon>Halobacteriales</taxon>
        <taxon>Halococcaceae</taxon>
        <taxon>Halalkalicoccus</taxon>
    </lineage>
</organism>
<gene>
    <name evidence="2" type="ordered locus">HacjB3_05430</name>
    <name evidence="3" type="ORF">C497_03805</name>
</gene>
<dbReference type="AlphaFoldDB" id="D8J9V5"/>
<name>D8J9V5_HALJB</name>
<dbReference type="RefSeq" id="WP_008414618.1">
    <property type="nucleotide sequence ID" value="NC_014297.1"/>
</dbReference>
<dbReference type="GeneID" id="9418890"/>
<proteinExistence type="predicted"/>
<reference evidence="2 4" key="1">
    <citation type="journal article" date="2010" name="J. Bacteriol.">
        <title>Complete genome sequence of Halalkalicoccus jeotgali B3(T), an extremely halophilic archaeon.</title>
        <authorList>
            <person name="Roh S.W."/>
            <person name="Nam Y.D."/>
            <person name="Nam S.H."/>
            <person name="Choi S.H."/>
            <person name="Park H.S."/>
            <person name="Bae J.W."/>
        </authorList>
    </citation>
    <scope>NUCLEOTIDE SEQUENCE [LARGE SCALE GENOMIC DNA]</scope>
    <source>
        <strain evidence="2">B3</strain>
        <strain evidence="4">DSM 18796 / CECT 7217 / JCM 14584 / KCTC 4019 / B3</strain>
    </source>
</reference>
<evidence type="ECO:0000313" key="5">
    <source>
        <dbReference type="Proteomes" id="UP000011645"/>
    </source>
</evidence>
<dbReference type="Proteomes" id="UP000000390">
    <property type="component" value="Chromosome"/>
</dbReference>
<dbReference type="STRING" id="795797.HacjB3_05430"/>
<evidence type="ECO:0000256" key="1">
    <source>
        <dbReference type="SAM" id="MobiDB-lite"/>
    </source>
</evidence>
<dbReference type="OrthoDB" id="142753at2157"/>
<dbReference type="EMBL" id="CP002062">
    <property type="protein sequence ID" value="ADJ14477.1"/>
    <property type="molecule type" value="Genomic_DNA"/>
</dbReference>
<dbReference type="HOGENOM" id="CLU_1773102_0_0_2"/>
<evidence type="ECO:0000313" key="4">
    <source>
        <dbReference type="Proteomes" id="UP000000390"/>
    </source>
</evidence>
<dbReference type="PATRIC" id="fig|795797.18.peg.1089"/>
<accession>D8J9V5</accession>
<dbReference type="eggNOG" id="arCOG08300">
    <property type="taxonomic scope" value="Archaea"/>
</dbReference>
<evidence type="ECO:0000313" key="3">
    <source>
        <dbReference type="EMBL" id="ELY40191.1"/>
    </source>
</evidence>
<feature type="compositionally biased region" description="Polar residues" evidence="1">
    <location>
        <begin position="72"/>
        <end position="81"/>
    </location>
</feature>
<sequence length="146" mass="16158">MPVNRSDNLREAETAIVAAFSTGLLEAARSELERIERNWDQDKDALGRSWTPLAESTIRKKGHSRILRESGSMRQSGFVSRSGPNAVTLGIADPKIQIHEWGTEDIPPRKVLGPAKTHLRAGHLRSVLTKRIAKAILALKFGMAIR</sequence>
<feature type="region of interest" description="Disordered" evidence="1">
    <location>
        <begin position="61"/>
        <end position="81"/>
    </location>
</feature>
<reference evidence="3 5" key="2">
    <citation type="journal article" date="2014" name="PLoS Genet.">
        <title>Phylogenetically driven sequencing of extremely halophilic archaea reveals strategies for static and dynamic osmo-response.</title>
        <authorList>
            <person name="Becker E.A."/>
            <person name="Seitzer P.M."/>
            <person name="Tritt A."/>
            <person name="Larsen D."/>
            <person name="Krusor M."/>
            <person name="Yao A.I."/>
            <person name="Wu D."/>
            <person name="Madern D."/>
            <person name="Eisen J.A."/>
            <person name="Darling A.E."/>
            <person name="Facciotti M.T."/>
        </authorList>
    </citation>
    <scope>NUCLEOTIDE SEQUENCE [LARGE SCALE GENOMIC DNA]</scope>
    <source>
        <strain evidence="3">B3</strain>
        <strain evidence="5">DSM 18796 / CECT 7217 / JCM 14584 / KCTC 4019 / B3</strain>
    </source>
</reference>
<dbReference type="Proteomes" id="UP000011645">
    <property type="component" value="Unassembled WGS sequence"/>
</dbReference>
<evidence type="ECO:0008006" key="6">
    <source>
        <dbReference type="Google" id="ProtNLM"/>
    </source>
</evidence>
<dbReference type="KEGG" id="hje:HacjB3_05430"/>
<dbReference type="EMBL" id="AOHV01000010">
    <property type="protein sequence ID" value="ELY40191.1"/>
    <property type="molecule type" value="Genomic_DNA"/>
</dbReference>
<keyword evidence="5" id="KW-1185">Reference proteome</keyword>